<feature type="compositionally biased region" description="Low complexity" evidence="1">
    <location>
        <begin position="258"/>
        <end position="276"/>
    </location>
</feature>
<dbReference type="GeneID" id="25561283"/>
<protein>
    <recommendedName>
        <fullName evidence="2">WW domain-containing protein</fullName>
    </recommendedName>
</protein>
<evidence type="ECO:0000259" key="2">
    <source>
        <dbReference type="PROSITE" id="PS50020"/>
    </source>
</evidence>
<dbReference type="InterPro" id="IPR036020">
    <property type="entry name" value="WW_dom_sf"/>
</dbReference>
<feature type="region of interest" description="Disordered" evidence="1">
    <location>
        <begin position="347"/>
        <end position="373"/>
    </location>
</feature>
<dbReference type="Gene3D" id="2.20.70.10">
    <property type="match status" value="1"/>
</dbReference>
<dbReference type="PROSITE" id="PS50020">
    <property type="entry name" value="WW_DOMAIN_2"/>
    <property type="match status" value="1"/>
</dbReference>
<reference evidence="3 4" key="1">
    <citation type="submission" date="2010-05" db="EMBL/GenBank/DDBJ databases">
        <title>The Genome Sequence of Thecamonas trahens ATCC 50062.</title>
        <authorList>
            <consortium name="The Broad Institute Genome Sequencing Platform"/>
            <person name="Russ C."/>
            <person name="Cuomo C."/>
            <person name="Shea T."/>
            <person name="Young S.K."/>
            <person name="Zeng Q."/>
            <person name="Koehrsen M."/>
            <person name="Haas B."/>
            <person name="Borodovsky M."/>
            <person name="Guigo R."/>
            <person name="Alvarado L."/>
            <person name="Berlin A."/>
            <person name="Bochicchio J."/>
            <person name="Borenstein D."/>
            <person name="Chapman S."/>
            <person name="Chen Z."/>
            <person name="Freedman E."/>
            <person name="Gellesch M."/>
            <person name="Goldberg J."/>
            <person name="Griggs A."/>
            <person name="Gujja S."/>
            <person name="Heilman E."/>
            <person name="Heiman D."/>
            <person name="Hepburn T."/>
            <person name="Howarth C."/>
            <person name="Jen D."/>
            <person name="Larson L."/>
            <person name="Mehta T."/>
            <person name="Park D."/>
            <person name="Pearson M."/>
            <person name="Roberts A."/>
            <person name="Saif S."/>
            <person name="Shenoy N."/>
            <person name="Sisk P."/>
            <person name="Stolte C."/>
            <person name="Sykes S."/>
            <person name="Thomson T."/>
            <person name="Walk T."/>
            <person name="White J."/>
            <person name="Yandava C."/>
            <person name="Burger G."/>
            <person name="Gray M.W."/>
            <person name="Holland P.W.H."/>
            <person name="King N."/>
            <person name="Lang F.B.F."/>
            <person name="Roger A.J."/>
            <person name="Ruiz-Trillo I."/>
            <person name="Lander E."/>
            <person name="Nusbaum C."/>
        </authorList>
    </citation>
    <scope>NUCLEOTIDE SEQUENCE [LARGE SCALE GENOMIC DNA]</scope>
    <source>
        <strain evidence="3 4">ATCC 50062</strain>
    </source>
</reference>
<dbReference type="SMART" id="SM00456">
    <property type="entry name" value="WW"/>
    <property type="match status" value="1"/>
</dbReference>
<dbReference type="EMBL" id="GL349438">
    <property type="protein sequence ID" value="KNC54685.1"/>
    <property type="molecule type" value="Genomic_DNA"/>
</dbReference>
<dbReference type="OrthoDB" id="3045089at2759"/>
<feature type="domain" description="WW" evidence="2">
    <location>
        <begin position="369"/>
        <end position="402"/>
    </location>
</feature>
<dbReference type="Pfam" id="PF00397">
    <property type="entry name" value="WW"/>
    <property type="match status" value="1"/>
</dbReference>
<dbReference type="InterPro" id="IPR001202">
    <property type="entry name" value="WW_dom"/>
</dbReference>
<accession>A0A0L0DQY7</accession>
<organism evidence="3 4">
    <name type="scientific">Thecamonas trahens ATCC 50062</name>
    <dbReference type="NCBI Taxonomy" id="461836"/>
    <lineage>
        <taxon>Eukaryota</taxon>
        <taxon>Apusozoa</taxon>
        <taxon>Apusomonadida</taxon>
        <taxon>Apusomonadidae</taxon>
        <taxon>Thecamonas</taxon>
    </lineage>
</organism>
<feature type="compositionally biased region" description="Gly residues" evidence="1">
    <location>
        <begin position="11"/>
        <end position="20"/>
    </location>
</feature>
<dbReference type="AlphaFoldDB" id="A0A0L0DQY7"/>
<keyword evidence="4" id="KW-1185">Reference proteome</keyword>
<feature type="region of interest" description="Disordered" evidence="1">
    <location>
        <begin position="1"/>
        <end position="20"/>
    </location>
</feature>
<dbReference type="RefSeq" id="XP_013761587.1">
    <property type="nucleotide sequence ID" value="XM_013906133.1"/>
</dbReference>
<gene>
    <name evidence="3" type="ORF">AMSG_01536</name>
</gene>
<proteinExistence type="predicted"/>
<dbReference type="CDD" id="cd00201">
    <property type="entry name" value="WW"/>
    <property type="match status" value="1"/>
</dbReference>
<evidence type="ECO:0000313" key="4">
    <source>
        <dbReference type="Proteomes" id="UP000054408"/>
    </source>
</evidence>
<evidence type="ECO:0000256" key="1">
    <source>
        <dbReference type="SAM" id="MobiDB-lite"/>
    </source>
</evidence>
<feature type="region of interest" description="Disordered" evidence="1">
    <location>
        <begin position="232"/>
        <end position="276"/>
    </location>
</feature>
<dbReference type="Proteomes" id="UP000054408">
    <property type="component" value="Unassembled WGS sequence"/>
</dbReference>
<evidence type="ECO:0000313" key="3">
    <source>
        <dbReference type="EMBL" id="KNC54685.1"/>
    </source>
</evidence>
<dbReference type="SUPFAM" id="SSF51045">
    <property type="entry name" value="WW domain"/>
    <property type="match status" value="1"/>
</dbReference>
<sequence>MAQVPIQGAHGVQGGGTGGESLSGASALDALDALLAQPLPTVTEDDLSSLALPPLSATPAAPALFDPPTSPAMSKEPVIPALSASPVAAAGSVTSATTASSPLISSLFAAPIAEPSGPRAMAAAPSSPLLTAAAPDAGFAVPLEWPAFQTQPKAQPQAAVSTLAPQLPPARVLVELIGHGNVLDVVVPDVPDHVAMRPSAKGVRFAQVIEYSDGAVADLQTKEDERLALKLQQQLNGPPMSDREARRARRKEKKRARAAAAAATGAMPAASASPAPPVAAAADLSSASFEELSIILDTSADIAILEAAARELARRSDAAATAAAAAPTAAAPVSGIPVAMPAATGAASQPSHVAPSPPTPSTTLSPSGVHLPEFWEERTAPDGRIYYLNHKDRSTHWKPPSA</sequence>
<feature type="compositionally biased region" description="Basic residues" evidence="1">
    <location>
        <begin position="246"/>
        <end position="257"/>
    </location>
</feature>
<name>A0A0L0DQY7_THETB</name>